<proteinExistence type="predicted"/>
<keyword evidence="4" id="KW-1185">Reference proteome</keyword>
<protein>
    <submittedName>
        <fullName evidence="3">VOC family protein</fullName>
    </submittedName>
</protein>
<dbReference type="InterPro" id="IPR029068">
    <property type="entry name" value="Glyas_Bleomycin-R_OHBP_Dase"/>
</dbReference>
<evidence type="ECO:0000313" key="3">
    <source>
        <dbReference type="EMBL" id="UXX82946.1"/>
    </source>
</evidence>
<sequence length="127" mass="13528">MDLGAFSISLAVKNLTRSRGFYEALGFAEAGGSPDQGWLILRNGDTVIGLFEGMFEGNILTFNPGWDQSGASKPAFSDIRTIEARLKKAGLKIERETGGGTGPASLILRDPDGNSVMLDQHVDAPDD</sequence>
<dbReference type="InterPro" id="IPR004360">
    <property type="entry name" value="Glyas_Fos-R_dOase_dom"/>
</dbReference>
<dbReference type="InterPro" id="IPR037523">
    <property type="entry name" value="VOC_core"/>
</dbReference>
<dbReference type="RefSeq" id="WP_165193255.1">
    <property type="nucleotide sequence ID" value="NZ_CP106738.1"/>
</dbReference>
<dbReference type="PROSITE" id="PS51819">
    <property type="entry name" value="VOC"/>
    <property type="match status" value="1"/>
</dbReference>
<evidence type="ECO:0000313" key="4">
    <source>
        <dbReference type="Proteomes" id="UP001064087"/>
    </source>
</evidence>
<gene>
    <name evidence="3" type="ORF">N7U68_17975</name>
</gene>
<dbReference type="EMBL" id="CP106738">
    <property type="protein sequence ID" value="UXX82946.1"/>
    <property type="molecule type" value="Genomic_DNA"/>
</dbReference>
<dbReference type="SUPFAM" id="SSF54593">
    <property type="entry name" value="Glyoxalase/Bleomycin resistance protein/Dihydroxybiphenyl dioxygenase"/>
    <property type="match status" value="1"/>
</dbReference>
<reference evidence="3" key="1">
    <citation type="submission" date="2022-10" db="EMBL/GenBank/DDBJ databases">
        <title>Roseovarius pelagicus sp. nov., isolated from Arctic seawater.</title>
        <authorList>
            <person name="Hong Y.W."/>
            <person name="Hwang C.Y."/>
        </authorList>
    </citation>
    <scope>NUCLEOTIDE SEQUENCE</scope>
    <source>
        <strain evidence="3">HL-MP18</strain>
    </source>
</reference>
<name>A0ABY6D9Y5_9RHOB</name>
<dbReference type="Pfam" id="PF00903">
    <property type="entry name" value="Glyoxalase"/>
    <property type="match status" value="1"/>
</dbReference>
<accession>A0ABY6D9Y5</accession>
<dbReference type="Gene3D" id="3.10.180.10">
    <property type="entry name" value="2,3-Dihydroxybiphenyl 1,2-Dioxygenase, domain 1"/>
    <property type="match status" value="1"/>
</dbReference>
<dbReference type="Proteomes" id="UP001064087">
    <property type="component" value="Chromosome"/>
</dbReference>
<organism evidence="3 4">
    <name type="scientific">Roseovarius pelagicus</name>
    <dbReference type="NCBI Taxonomy" id="2980108"/>
    <lineage>
        <taxon>Bacteria</taxon>
        <taxon>Pseudomonadati</taxon>
        <taxon>Pseudomonadota</taxon>
        <taxon>Alphaproteobacteria</taxon>
        <taxon>Rhodobacterales</taxon>
        <taxon>Roseobacteraceae</taxon>
        <taxon>Roseovarius</taxon>
    </lineage>
</organism>
<feature type="region of interest" description="Disordered" evidence="1">
    <location>
        <begin position="94"/>
        <end position="127"/>
    </location>
</feature>
<evidence type="ECO:0000259" key="2">
    <source>
        <dbReference type="PROSITE" id="PS51819"/>
    </source>
</evidence>
<feature type="domain" description="VOC" evidence="2">
    <location>
        <begin position="4"/>
        <end position="121"/>
    </location>
</feature>
<evidence type="ECO:0000256" key="1">
    <source>
        <dbReference type="SAM" id="MobiDB-lite"/>
    </source>
</evidence>